<keyword evidence="1" id="KW-0378">Hydrolase</keyword>
<dbReference type="AlphaFoldDB" id="A0AA95L143"/>
<organism evidence="2 3">
    <name type="scientific">Paenibacillus woosongensis</name>
    <dbReference type="NCBI Taxonomy" id="307580"/>
    <lineage>
        <taxon>Bacteria</taxon>
        <taxon>Bacillati</taxon>
        <taxon>Bacillota</taxon>
        <taxon>Bacilli</taxon>
        <taxon>Bacillales</taxon>
        <taxon>Paenibacillaceae</taxon>
        <taxon>Paenibacillus</taxon>
    </lineage>
</organism>
<evidence type="ECO:0000256" key="1">
    <source>
        <dbReference type="ARBA" id="ARBA00022801"/>
    </source>
</evidence>
<dbReference type="Gene3D" id="3.90.950.10">
    <property type="match status" value="1"/>
</dbReference>
<accession>A0AA95L143</accession>
<dbReference type="SUPFAM" id="SSF52972">
    <property type="entry name" value="ITPase-like"/>
    <property type="match status" value="1"/>
</dbReference>
<dbReference type="Proteomes" id="UP001177943">
    <property type="component" value="Chromosome"/>
</dbReference>
<dbReference type="KEGG" id="pwn:QNH46_13670"/>
<evidence type="ECO:0000313" key="3">
    <source>
        <dbReference type="Proteomes" id="UP001177943"/>
    </source>
</evidence>
<name>A0AA95L143_9BACL</name>
<proteinExistence type="predicted"/>
<dbReference type="EMBL" id="CP126084">
    <property type="protein sequence ID" value="WHX47217.1"/>
    <property type="molecule type" value="Genomic_DNA"/>
</dbReference>
<dbReference type="Pfam" id="PF01725">
    <property type="entry name" value="Ham1p_like"/>
    <property type="match status" value="1"/>
</dbReference>
<dbReference type="InterPro" id="IPR029001">
    <property type="entry name" value="ITPase-like_fam"/>
</dbReference>
<sequence>MDGTDDVRAEQILNKMKNCSNRNAYFQSALAASFPNGEFITVEAKLHGKITLEKRGSRDSGFSQILSFRMEKLLLK</sequence>
<gene>
    <name evidence="2" type="ORF">QNH46_13670</name>
</gene>
<evidence type="ECO:0000313" key="2">
    <source>
        <dbReference type="EMBL" id="WHX47217.1"/>
    </source>
</evidence>
<protein>
    <submittedName>
        <fullName evidence="2">Non-canonical purine NTP pyrophosphatase</fullName>
    </submittedName>
</protein>
<dbReference type="GO" id="GO:0009143">
    <property type="term" value="P:nucleoside triphosphate catabolic process"/>
    <property type="evidence" value="ECO:0007669"/>
    <property type="project" value="InterPro"/>
</dbReference>
<dbReference type="GO" id="GO:0047429">
    <property type="term" value="F:nucleoside triphosphate diphosphatase activity"/>
    <property type="evidence" value="ECO:0007669"/>
    <property type="project" value="InterPro"/>
</dbReference>
<dbReference type="InterPro" id="IPR002637">
    <property type="entry name" value="RdgB/HAM1"/>
</dbReference>
<reference evidence="2" key="1">
    <citation type="submission" date="2023-05" db="EMBL/GenBank/DDBJ databases">
        <title>Comparative genomics of Bacillaceae isolates and their secondary metabolite potential.</title>
        <authorList>
            <person name="Song L."/>
            <person name="Nielsen L.J."/>
            <person name="Mohite O."/>
            <person name="Xu X."/>
            <person name="Weber T."/>
            <person name="Kovacs A.T."/>
        </authorList>
    </citation>
    <scope>NUCLEOTIDE SEQUENCE</scope>
    <source>
        <strain evidence="2">B2_4</strain>
    </source>
</reference>